<dbReference type="AlphaFoldDB" id="B9L0K6"/>
<protein>
    <submittedName>
        <fullName evidence="2">Uncharacterized protein</fullName>
    </submittedName>
</protein>
<dbReference type="RefSeq" id="WP_015922030.1">
    <property type="nucleotide sequence ID" value="NC_011959.1"/>
</dbReference>
<name>B9L0K6_THERP</name>
<keyword evidence="1" id="KW-1133">Transmembrane helix</keyword>
<dbReference type="STRING" id="309801.trd_1077"/>
<keyword evidence="1" id="KW-0472">Membrane</keyword>
<dbReference type="eggNOG" id="ENOG502ZBRT">
    <property type="taxonomic scope" value="Bacteria"/>
</dbReference>
<feature type="transmembrane region" description="Helical" evidence="1">
    <location>
        <begin position="162"/>
        <end position="179"/>
    </location>
</feature>
<evidence type="ECO:0000313" key="3">
    <source>
        <dbReference type="Proteomes" id="UP000000447"/>
    </source>
</evidence>
<sequence length="258" mass="28282">MPVPYGILFTNDEPDTPEDLVLVLLTVAFLLVFGLLAATLLVGLTVSSLVTLLTAPGQLARLVRDRQLRRNHALEHATINVIEERYGPSQLAGLARPDGFLIFGPISPSLALEAAEEGLRRMQAGEHRLAIHPRCGTTLVASQLVLAITFLATLLVLRQLSLLPFLLGLAAALLLGPRLSPLLQRWITTDARVEGMRIEGLRPHLVPLRLPWSSVMVPVPGALLVRTSWGDEQPSSRSVTILTRDARRVEAGRYWIDE</sequence>
<keyword evidence="3" id="KW-1185">Reference proteome</keyword>
<dbReference type="HOGENOM" id="CLU_090669_0_0_0"/>
<gene>
    <name evidence="2" type="ordered locus">trd_1077</name>
</gene>
<reference evidence="2 3" key="1">
    <citation type="journal article" date="2009" name="PLoS ONE">
        <title>Complete genome sequence of the aerobic CO-oxidizing thermophile Thermomicrobium roseum.</title>
        <authorList>
            <person name="Wu D."/>
            <person name="Raymond J."/>
            <person name="Wu M."/>
            <person name="Chatterji S."/>
            <person name="Ren Q."/>
            <person name="Graham J.E."/>
            <person name="Bryant D.A."/>
            <person name="Robb F."/>
            <person name="Colman A."/>
            <person name="Tallon L.J."/>
            <person name="Badger J.H."/>
            <person name="Madupu R."/>
            <person name="Ward N.L."/>
            <person name="Eisen J.A."/>
        </authorList>
    </citation>
    <scope>NUCLEOTIDE SEQUENCE [LARGE SCALE GENOMIC DNA]</scope>
    <source>
        <strain evidence="3">ATCC 27502 / DSM 5159 / P-2</strain>
    </source>
</reference>
<keyword evidence="1" id="KW-0812">Transmembrane</keyword>
<evidence type="ECO:0000256" key="1">
    <source>
        <dbReference type="SAM" id="Phobius"/>
    </source>
</evidence>
<dbReference type="Proteomes" id="UP000000447">
    <property type="component" value="Chromosome"/>
</dbReference>
<feature type="transmembrane region" description="Helical" evidence="1">
    <location>
        <begin position="137"/>
        <end position="156"/>
    </location>
</feature>
<dbReference type="EMBL" id="CP001275">
    <property type="protein sequence ID" value="ACM04522.1"/>
    <property type="molecule type" value="Genomic_DNA"/>
</dbReference>
<feature type="transmembrane region" description="Helical" evidence="1">
    <location>
        <begin position="20"/>
        <end position="53"/>
    </location>
</feature>
<dbReference type="Pfam" id="PF19928">
    <property type="entry name" value="DUF6391"/>
    <property type="match status" value="1"/>
</dbReference>
<organism evidence="2 3">
    <name type="scientific">Thermomicrobium roseum (strain ATCC 27502 / DSM 5159 / P-2)</name>
    <dbReference type="NCBI Taxonomy" id="309801"/>
    <lineage>
        <taxon>Bacteria</taxon>
        <taxon>Pseudomonadati</taxon>
        <taxon>Thermomicrobiota</taxon>
        <taxon>Thermomicrobia</taxon>
        <taxon>Thermomicrobiales</taxon>
        <taxon>Thermomicrobiaceae</taxon>
        <taxon>Thermomicrobium</taxon>
    </lineage>
</organism>
<accession>B9L0K6</accession>
<evidence type="ECO:0000313" key="2">
    <source>
        <dbReference type="EMBL" id="ACM04522.1"/>
    </source>
</evidence>
<proteinExistence type="predicted"/>
<dbReference type="KEGG" id="tro:trd_1077"/>